<dbReference type="EMBL" id="JARQZJ010000031">
    <property type="protein sequence ID" value="KAK9873744.1"/>
    <property type="molecule type" value="Genomic_DNA"/>
</dbReference>
<name>A0AAW1TZG8_9CUCU</name>
<protein>
    <submittedName>
        <fullName evidence="1">Uncharacterized protein</fullName>
    </submittedName>
</protein>
<gene>
    <name evidence="1" type="ORF">WA026_002099</name>
</gene>
<dbReference type="Gene3D" id="3.40.390.10">
    <property type="entry name" value="Collagenase (Catalytic Domain)"/>
    <property type="match status" value="1"/>
</dbReference>
<dbReference type="SUPFAM" id="SSF55486">
    <property type="entry name" value="Metalloproteases ('zincins'), catalytic domain"/>
    <property type="match status" value="1"/>
</dbReference>
<dbReference type="InterPro" id="IPR024079">
    <property type="entry name" value="MetalloPept_cat_dom_sf"/>
</dbReference>
<dbReference type="Proteomes" id="UP001431783">
    <property type="component" value="Unassembled WGS sequence"/>
</dbReference>
<evidence type="ECO:0000313" key="2">
    <source>
        <dbReference type="Proteomes" id="UP001431783"/>
    </source>
</evidence>
<accession>A0AAW1TZG8</accession>
<reference evidence="1 2" key="1">
    <citation type="submission" date="2023-03" db="EMBL/GenBank/DDBJ databases">
        <title>Genome insight into feeding habits of ladybird beetles.</title>
        <authorList>
            <person name="Li H.-S."/>
            <person name="Huang Y.-H."/>
            <person name="Pang H."/>
        </authorList>
    </citation>
    <scope>NUCLEOTIDE SEQUENCE [LARGE SCALE GENOMIC DNA]</scope>
    <source>
        <strain evidence="1">SYSU_2023b</strain>
        <tissue evidence="1">Whole body</tissue>
    </source>
</reference>
<proteinExistence type="predicted"/>
<organism evidence="1 2">
    <name type="scientific">Henosepilachna vigintioctopunctata</name>
    <dbReference type="NCBI Taxonomy" id="420089"/>
    <lineage>
        <taxon>Eukaryota</taxon>
        <taxon>Metazoa</taxon>
        <taxon>Ecdysozoa</taxon>
        <taxon>Arthropoda</taxon>
        <taxon>Hexapoda</taxon>
        <taxon>Insecta</taxon>
        <taxon>Pterygota</taxon>
        <taxon>Neoptera</taxon>
        <taxon>Endopterygota</taxon>
        <taxon>Coleoptera</taxon>
        <taxon>Polyphaga</taxon>
        <taxon>Cucujiformia</taxon>
        <taxon>Coccinelloidea</taxon>
        <taxon>Coccinellidae</taxon>
        <taxon>Epilachninae</taxon>
        <taxon>Epilachnini</taxon>
        <taxon>Henosepilachna</taxon>
    </lineage>
</organism>
<keyword evidence="2" id="KW-1185">Reference proteome</keyword>
<dbReference type="GO" id="GO:0008237">
    <property type="term" value="F:metallopeptidase activity"/>
    <property type="evidence" value="ECO:0007669"/>
    <property type="project" value="InterPro"/>
</dbReference>
<dbReference type="AlphaFoldDB" id="A0AAW1TZG8"/>
<evidence type="ECO:0000313" key="1">
    <source>
        <dbReference type="EMBL" id="KAK9873744.1"/>
    </source>
</evidence>
<comment type="caution">
    <text evidence="1">The sequence shown here is derived from an EMBL/GenBank/DDBJ whole genome shotgun (WGS) entry which is preliminary data.</text>
</comment>
<sequence>MFFDEPAYKIFGPFMGHDNERLRDMLLAYLNGVQALYHQSSLGVTLELVLVRLDIMSRQPSKMNHYNGERSKLLDSFCEYQESLNQGSDSDPNHWDMALYISGLDFYAIENGKKSGATMGLATVGGFVITNMLV</sequence>